<keyword evidence="8" id="KW-1185">Reference proteome</keyword>
<dbReference type="AlphaFoldDB" id="A0A968GAU1"/>
<dbReference type="InterPro" id="IPR058205">
    <property type="entry name" value="D-LDH-like"/>
</dbReference>
<dbReference type="PROSITE" id="PS00671">
    <property type="entry name" value="D_2_HYDROXYACID_DH_3"/>
    <property type="match status" value="1"/>
</dbReference>
<keyword evidence="3" id="KW-0520">NAD</keyword>
<evidence type="ECO:0000256" key="4">
    <source>
        <dbReference type="RuleBase" id="RU003719"/>
    </source>
</evidence>
<evidence type="ECO:0000313" key="8">
    <source>
        <dbReference type="Proteomes" id="UP000711995"/>
    </source>
</evidence>
<dbReference type="GO" id="GO:0051287">
    <property type="term" value="F:NAD binding"/>
    <property type="evidence" value="ECO:0007669"/>
    <property type="project" value="InterPro"/>
</dbReference>
<protein>
    <submittedName>
        <fullName evidence="7">Lactate dehydrogenase</fullName>
    </submittedName>
</protein>
<evidence type="ECO:0000256" key="1">
    <source>
        <dbReference type="ARBA" id="ARBA00005854"/>
    </source>
</evidence>
<dbReference type="InterPro" id="IPR029752">
    <property type="entry name" value="D-isomer_DH_CS1"/>
</dbReference>
<dbReference type="SUPFAM" id="SSF52283">
    <property type="entry name" value="Formate/glycerate dehydrogenase catalytic domain-like"/>
    <property type="match status" value="1"/>
</dbReference>
<dbReference type="PANTHER" id="PTHR43026:SF1">
    <property type="entry name" value="2-HYDROXYACID DEHYDROGENASE HOMOLOG 1-RELATED"/>
    <property type="match status" value="1"/>
</dbReference>
<dbReference type="GO" id="GO:0008720">
    <property type="term" value="F:D-lactate dehydrogenase (NAD+) activity"/>
    <property type="evidence" value="ECO:0007669"/>
    <property type="project" value="TreeGrafter"/>
</dbReference>
<name>A0A968GAU1_9SPIO</name>
<dbReference type="Pfam" id="PF00389">
    <property type="entry name" value="2-Hacid_dh"/>
    <property type="match status" value="1"/>
</dbReference>
<accession>A0A968GAU1</accession>
<dbReference type="PROSITE" id="PS00065">
    <property type="entry name" value="D_2_HYDROXYACID_DH_1"/>
    <property type="match status" value="1"/>
</dbReference>
<dbReference type="InterPro" id="IPR006139">
    <property type="entry name" value="D-isomer_2_OHA_DH_cat_dom"/>
</dbReference>
<organism evidence="7 8">
    <name type="scientific">Entomospira entomophila</name>
    <dbReference type="NCBI Taxonomy" id="2719988"/>
    <lineage>
        <taxon>Bacteria</taxon>
        <taxon>Pseudomonadati</taxon>
        <taxon>Spirochaetota</taxon>
        <taxon>Spirochaetia</taxon>
        <taxon>Spirochaetales</taxon>
        <taxon>Spirochaetaceae</taxon>
        <taxon>Entomospira</taxon>
    </lineage>
</organism>
<dbReference type="EMBL" id="JAATLJ010000001">
    <property type="protein sequence ID" value="NIZ41241.1"/>
    <property type="molecule type" value="Genomic_DNA"/>
</dbReference>
<sequence>MQSMKIICYGARKKEQPFFHQLNQHGFTLTLVEELLTADNLHLVEGHQVVLLRGNCPAKGENLTRMKEYGVEYLLTRTVGVDHIDIEEAKRLGFKLARVPGYSPNAISELAVTLAMMLVRNVGNTIAATSKGDFKVYPEYFSKEIRHMRVGILGAGKIGLTTARILKGFGVTELYGWDPYVSETAKQTLQMVTTSDELISKSELIFLHMPYIKDQNHHMINDAFLAKMPKGSLLVNAARGEVVDTKAVIKALESHHLAGFATDVLENEAILFNKQFDVNAIEPAEFKKLVELYPRVLITPHIGSNTEEACRNMIEQSYDNLYDFLTTGSSKNSL</sequence>
<dbReference type="PANTHER" id="PTHR43026">
    <property type="entry name" value="2-HYDROXYACID DEHYDROGENASE HOMOLOG 1-RELATED"/>
    <property type="match status" value="1"/>
</dbReference>
<dbReference type="Gene3D" id="3.40.50.720">
    <property type="entry name" value="NAD(P)-binding Rossmann-like Domain"/>
    <property type="match status" value="2"/>
</dbReference>
<dbReference type="Pfam" id="PF02826">
    <property type="entry name" value="2-Hacid_dh_C"/>
    <property type="match status" value="1"/>
</dbReference>
<feature type="domain" description="D-isomer specific 2-hydroxyacid dehydrogenase catalytic" evidence="5">
    <location>
        <begin position="12"/>
        <end position="333"/>
    </location>
</feature>
<dbReference type="InterPro" id="IPR006140">
    <property type="entry name" value="D-isomer_DH_NAD-bd"/>
</dbReference>
<dbReference type="Proteomes" id="UP000711995">
    <property type="component" value="Unassembled WGS sequence"/>
</dbReference>
<proteinExistence type="inferred from homology"/>
<comment type="similarity">
    <text evidence="1 4">Belongs to the D-isomer specific 2-hydroxyacid dehydrogenase family.</text>
</comment>
<evidence type="ECO:0000256" key="2">
    <source>
        <dbReference type="ARBA" id="ARBA00023002"/>
    </source>
</evidence>
<comment type="caution">
    <text evidence="7">The sequence shown here is derived from an EMBL/GenBank/DDBJ whole genome shotgun (WGS) entry which is preliminary data.</text>
</comment>
<gene>
    <name evidence="7" type="ORF">HCT14_06955</name>
</gene>
<evidence type="ECO:0000313" key="7">
    <source>
        <dbReference type="EMBL" id="NIZ41241.1"/>
    </source>
</evidence>
<dbReference type="InterPro" id="IPR029753">
    <property type="entry name" value="D-isomer_DH_CS"/>
</dbReference>
<dbReference type="InterPro" id="IPR036291">
    <property type="entry name" value="NAD(P)-bd_dom_sf"/>
</dbReference>
<evidence type="ECO:0000256" key="3">
    <source>
        <dbReference type="ARBA" id="ARBA00023027"/>
    </source>
</evidence>
<evidence type="ECO:0000259" key="6">
    <source>
        <dbReference type="Pfam" id="PF02826"/>
    </source>
</evidence>
<feature type="domain" description="D-isomer specific 2-hydroxyacid dehydrogenase NAD-binding" evidence="6">
    <location>
        <begin position="113"/>
        <end position="303"/>
    </location>
</feature>
<dbReference type="SUPFAM" id="SSF51735">
    <property type="entry name" value="NAD(P)-binding Rossmann-fold domains"/>
    <property type="match status" value="1"/>
</dbReference>
<keyword evidence="2 4" id="KW-0560">Oxidoreductase</keyword>
<evidence type="ECO:0000259" key="5">
    <source>
        <dbReference type="Pfam" id="PF00389"/>
    </source>
</evidence>
<reference evidence="7 8" key="1">
    <citation type="submission" date="2020-03" db="EMBL/GenBank/DDBJ databases">
        <title>Spirochaetal bacteria isolated from arthropods constitute a novel genus Entomospira genus novum within the order Spirochaetales.</title>
        <authorList>
            <person name="Grana-Miraglia L."/>
            <person name="Sikutova S."/>
            <person name="Fingerle V."/>
            <person name="Sing A."/>
            <person name="Castillo-Ramirez S."/>
            <person name="Margos G."/>
            <person name="Rudolf I."/>
        </authorList>
    </citation>
    <scope>NUCLEOTIDE SEQUENCE [LARGE SCALE GENOMIC DNA]</scope>
    <source>
        <strain evidence="7 8">BR193</strain>
    </source>
</reference>